<evidence type="ECO:0000256" key="2">
    <source>
        <dbReference type="SAM" id="MobiDB-lite"/>
    </source>
</evidence>
<dbReference type="STRING" id="74649.A0A2P6PVQ4"/>
<evidence type="ECO:0000313" key="4">
    <source>
        <dbReference type="Proteomes" id="UP000238479"/>
    </source>
</evidence>
<evidence type="ECO:0000313" key="3">
    <source>
        <dbReference type="EMBL" id="PRQ26010.1"/>
    </source>
</evidence>
<comment type="caution">
    <text evidence="3">The sequence shown here is derived from an EMBL/GenBank/DDBJ whole genome shotgun (WGS) entry which is preliminary data.</text>
</comment>
<feature type="compositionally biased region" description="Basic and acidic residues" evidence="2">
    <location>
        <begin position="38"/>
        <end position="55"/>
    </location>
</feature>
<reference evidence="3 4" key="1">
    <citation type="journal article" date="2018" name="Nat. Genet.">
        <title>The Rosa genome provides new insights in the design of modern roses.</title>
        <authorList>
            <person name="Bendahmane M."/>
        </authorList>
    </citation>
    <scope>NUCLEOTIDE SEQUENCE [LARGE SCALE GENOMIC DNA]</scope>
    <source>
        <strain evidence="4">cv. Old Blush</strain>
    </source>
</reference>
<organism evidence="3 4">
    <name type="scientific">Rosa chinensis</name>
    <name type="common">China rose</name>
    <dbReference type="NCBI Taxonomy" id="74649"/>
    <lineage>
        <taxon>Eukaryota</taxon>
        <taxon>Viridiplantae</taxon>
        <taxon>Streptophyta</taxon>
        <taxon>Embryophyta</taxon>
        <taxon>Tracheophyta</taxon>
        <taxon>Spermatophyta</taxon>
        <taxon>Magnoliopsida</taxon>
        <taxon>eudicotyledons</taxon>
        <taxon>Gunneridae</taxon>
        <taxon>Pentapetalae</taxon>
        <taxon>rosids</taxon>
        <taxon>fabids</taxon>
        <taxon>Rosales</taxon>
        <taxon>Rosaceae</taxon>
        <taxon>Rosoideae</taxon>
        <taxon>Rosoideae incertae sedis</taxon>
        <taxon>Rosa</taxon>
    </lineage>
</organism>
<keyword evidence="4" id="KW-1185">Reference proteome</keyword>
<keyword evidence="1" id="KW-0175">Coiled coil</keyword>
<dbReference type="Proteomes" id="UP000238479">
    <property type="component" value="Chromosome 6"/>
</dbReference>
<dbReference type="Gramene" id="PRQ26010">
    <property type="protein sequence ID" value="PRQ26010"/>
    <property type="gene ID" value="RchiOBHm_Chr6g0289941"/>
</dbReference>
<feature type="region of interest" description="Disordered" evidence="2">
    <location>
        <begin position="1"/>
        <end position="66"/>
    </location>
</feature>
<protein>
    <submittedName>
        <fullName evidence="3">Putative U2 auxiliary factor small subunit</fullName>
    </submittedName>
</protein>
<dbReference type="AlphaFoldDB" id="A0A2P6PVQ4"/>
<feature type="coiled-coil region" evidence="1">
    <location>
        <begin position="91"/>
        <end position="125"/>
    </location>
</feature>
<name>A0A2P6PVQ4_ROSCH</name>
<gene>
    <name evidence="3" type="ORF">RchiOBHm_Chr6g0289941</name>
</gene>
<evidence type="ECO:0000256" key="1">
    <source>
        <dbReference type="SAM" id="Coils"/>
    </source>
</evidence>
<sequence>MEESETSADGGVQPKTEAGMSRKEKWKAMKKMKRKQTRKEIALKERQEEEARPQDPQELINMEQEEAKRSESVRILFEERERDWIEAMEIRKRKRIEQEDEEHRIKDLEDEELFCKQQIKNANDDGDDDWEYVEEGPAEIIWKENEVIVKKKRVKVPKRNKD</sequence>
<feature type="compositionally biased region" description="Basic residues" evidence="2">
    <location>
        <begin position="28"/>
        <end position="37"/>
    </location>
</feature>
<dbReference type="EMBL" id="PDCK01000044">
    <property type="protein sequence ID" value="PRQ26010.1"/>
    <property type="molecule type" value="Genomic_DNA"/>
</dbReference>
<accession>A0A2P6PVQ4</accession>
<proteinExistence type="predicted"/>